<accession>A0A1Y6CFX8</accession>
<dbReference type="EMBL" id="FWZX01000022">
    <property type="protein sequence ID" value="SMF59106.1"/>
    <property type="molecule type" value="Genomic_DNA"/>
</dbReference>
<dbReference type="SUPFAM" id="SSF53756">
    <property type="entry name" value="UDP-Glycosyltransferase/glycogen phosphorylase"/>
    <property type="match status" value="1"/>
</dbReference>
<dbReference type="PANTHER" id="PTHR12526:SF510">
    <property type="entry name" value="D-INOSITOL 3-PHOSPHATE GLYCOSYLTRANSFERASE"/>
    <property type="match status" value="1"/>
</dbReference>
<dbReference type="STRING" id="560819.SAMN05428998_12273"/>
<dbReference type="Proteomes" id="UP000192917">
    <property type="component" value="Unassembled WGS sequence"/>
</dbReference>
<keyword evidence="4" id="KW-1185">Reference proteome</keyword>
<dbReference type="GO" id="GO:0016757">
    <property type="term" value="F:glycosyltransferase activity"/>
    <property type="evidence" value="ECO:0007669"/>
    <property type="project" value="UniProtKB-KW"/>
</dbReference>
<reference evidence="3 4" key="1">
    <citation type="submission" date="2017-04" db="EMBL/GenBank/DDBJ databases">
        <authorList>
            <person name="Afonso C.L."/>
            <person name="Miller P.J."/>
            <person name="Scott M.A."/>
            <person name="Spackman E."/>
            <person name="Goraichik I."/>
            <person name="Dimitrov K.M."/>
            <person name="Suarez D.L."/>
            <person name="Swayne D.E."/>
        </authorList>
    </citation>
    <scope>NUCLEOTIDE SEQUENCE [LARGE SCALE GENOMIC DNA]</scope>
    <source>
        <strain evidence="3 4">USBA 355</strain>
    </source>
</reference>
<evidence type="ECO:0000256" key="2">
    <source>
        <dbReference type="ARBA" id="ARBA00022679"/>
    </source>
</evidence>
<keyword evidence="2 3" id="KW-0808">Transferase</keyword>
<dbReference type="Gene3D" id="3.40.50.2000">
    <property type="entry name" value="Glycogen Phosphorylase B"/>
    <property type="match status" value="1"/>
</dbReference>
<evidence type="ECO:0000256" key="1">
    <source>
        <dbReference type="ARBA" id="ARBA00022676"/>
    </source>
</evidence>
<proteinExistence type="predicted"/>
<dbReference type="AlphaFoldDB" id="A0A1Y6CFX8"/>
<dbReference type="Pfam" id="PF13692">
    <property type="entry name" value="Glyco_trans_1_4"/>
    <property type="match status" value="1"/>
</dbReference>
<organism evidence="3 4">
    <name type="scientific">Tistlia consotensis USBA 355</name>
    <dbReference type="NCBI Taxonomy" id="560819"/>
    <lineage>
        <taxon>Bacteria</taxon>
        <taxon>Pseudomonadati</taxon>
        <taxon>Pseudomonadota</taxon>
        <taxon>Alphaproteobacteria</taxon>
        <taxon>Rhodospirillales</taxon>
        <taxon>Rhodovibrionaceae</taxon>
        <taxon>Tistlia</taxon>
    </lineage>
</organism>
<protein>
    <submittedName>
        <fullName evidence="3">Glycosyltransferase involved in cell wall bisynthesis</fullName>
    </submittedName>
</protein>
<keyword evidence="1" id="KW-0328">Glycosyltransferase</keyword>
<dbReference type="PANTHER" id="PTHR12526">
    <property type="entry name" value="GLYCOSYLTRANSFERASE"/>
    <property type="match status" value="1"/>
</dbReference>
<name>A0A1Y6CFX8_9PROT</name>
<evidence type="ECO:0000313" key="4">
    <source>
        <dbReference type="Proteomes" id="UP000192917"/>
    </source>
</evidence>
<gene>
    <name evidence="3" type="ORF">SAMN05428998_12273</name>
</gene>
<sequence length="438" mass="46732">MTRPAPTPRLLVLEPMPQGHGREWLRHLAEGARRFEPVPPLAFAVAPPVAESLRAELAAAPLPGLSILSLSEAEVARCSDRRLAVSGLARWATMRRWLARTGAPEGLFLELDHLSLPLALGLPLGAGRSVSGILFRPSVHYEPGVWRHRDWRRDLRKDLLYRRMLRHPALTRVLSLDEGFPAFARARYRRGDKVEALVDPAFPLAGITGEDRKLAASAPAGRALFVLFGVLAERKGVPALLRALARLDAASAGRIAVIVAGVVDPAIGDELRDLLARLAAGRPELWIRLEDRRLAAGELAALVEASDAVLAPYQRFVGSSGVLLWAASRGRPVIAQDYGLVGRLVREHGLGLAVDTTDPAALASALATAALRGRADLADPAALARFVAGRTPEAFADGVLGPLAGPGILLTRQGFAAGDRKATSGHGLATRPAADHRV</sequence>
<evidence type="ECO:0000313" key="3">
    <source>
        <dbReference type="EMBL" id="SMF59106.1"/>
    </source>
</evidence>